<dbReference type="Proteomes" id="UP000637628">
    <property type="component" value="Unassembled WGS sequence"/>
</dbReference>
<accession>A0ABQ3YRC8</accession>
<dbReference type="EMBL" id="BOML01000013">
    <property type="protein sequence ID" value="GIE00139.1"/>
    <property type="molecule type" value="Genomic_DNA"/>
</dbReference>
<name>A0ABQ3YRC8_9ACTN</name>
<evidence type="ECO:0000313" key="3">
    <source>
        <dbReference type="Proteomes" id="UP000637628"/>
    </source>
</evidence>
<protein>
    <submittedName>
        <fullName evidence="2">Uncharacterized protein</fullName>
    </submittedName>
</protein>
<sequence length="336" mass="36411">MSLDMGVVPSGAELGRAATVALLGRLFGDDDEDLTEGVAKGEFAELVWEGERASTQWSVAAGRTGVSEIVVSVADVYPKRPPGVYRAELARVVDLLQELAKRHGAAFVVEERDLTGASLNAVLDLIAPGSIGPHGPEIYEGPPGESDEDYLRRYLAAGDQRTARLAGAPVALDFSRASLGPLWEWAVGFLQLRAGDAPEDRIGLADGSTFRRPRDADLPMWFGRTAMLSPHTWSDESLRVLDAVTWYLAETVRRAAPGVDWQVGRSRPRNENEGQPVLVGSTGRQYEPIGDVLSWPLGRVYYLRKPNPDRPSPPPAGTDLAERFDFAVLRTTGAAP</sequence>
<gene>
    <name evidence="2" type="ORF">Adu01nite_14890</name>
</gene>
<proteinExistence type="predicted"/>
<comment type="caution">
    <text evidence="2">The sequence shown here is derived from an EMBL/GenBank/DDBJ whole genome shotgun (WGS) entry which is preliminary data.</text>
</comment>
<evidence type="ECO:0000256" key="1">
    <source>
        <dbReference type="SAM" id="MobiDB-lite"/>
    </source>
</evidence>
<keyword evidence="3" id="KW-1185">Reference proteome</keyword>
<dbReference type="RefSeq" id="WP_203725773.1">
    <property type="nucleotide sequence ID" value="NZ_BAAATX010000002.1"/>
</dbReference>
<reference evidence="2 3" key="1">
    <citation type="submission" date="2021-01" db="EMBL/GenBank/DDBJ databases">
        <title>Whole genome shotgun sequence of Actinoplanes durhamensis NBRC 14914.</title>
        <authorList>
            <person name="Komaki H."/>
            <person name="Tamura T."/>
        </authorList>
    </citation>
    <scope>NUCLEOTIDE SEQUENCE [LARGE SCALE GENOMIC DNA]</scope>
    <source>
        <strain evidence="2 3">NBRC 14914</strain>
    </source>
</reference>
<evidence type="ECO:0000313" key="2">
    <source>
        <dbReference type="EMBL" id="GIE00139.1"/>
    </source>
</evidence>
<feature type="region of interest" description="Disordered" evidence="1">
    <location>
        <begin position="264"/>
        <end position="283"/>
    </location>
</feature>
<organism evidence="2 3">
    <name type="scientific">Paractinoplanes durhamensis</name>
    <dbReference type="NCBI Taxonomy" id="113563"/>
    <lineage>
        <taxon>Bacteria</taxon>
        <taxon>Bacillati</taxon>
        <taxon>Actinomycetota</taxon>
        <taxon>Actinomycetes</taxon>
        <taxon>Micromonosporales</taxon>
        <taxon>Micromonosporaceae</taxon>
        <taxon>Paractinoplanes</taxon>
    </lineage>
</organism>